<gene>
    <name evidence="1" type="ORF">H4W80_001049</name>
</gene>
<comment type="caution">
    <text evidence="1">The sequence shown here is derived from an EMBL/GenBank/DDBJ whole genome shotgun (WGS) entry which is preliminary data.</text>
</comment>
<evidence type="ECO:0000313" key="1">
    <source>
        <dbReference type="EMBL" id="MBE1582791.1"/>
    </source>
</evidence>
<dbReference type="Proteomes" id="UP000633509">
    <property type="component" value="Unassembled WGS sequence"/>
</dbReference>
<accession>A0ABR9LRT8</accession>
<dbReference type="EMBL" id="JADBEK010000001">
    <property type="protein sequence ID" value="MBE1582791.1"/>
    <property type="molecule type" value="Genomic_DNA"/>
</dbReference>
<name>A0ABR9LRT8_9ACTN</name>
<evidence type="ECO:0000313" key="2">
    <source>
        <dbReference type="Proteomes" id="UP000633509"/>
    </source>
</evidence>
<sequence length="32" mass="3280">MFAGALALIAVSTMIAKGMYVLNQPINEIAAG</sequence>
<keyword evidence="2" id="KW-1185">Reference proteome</keyword>
<proteinExistence type="predicted"/>
<organism evidence="1 2">
    <name type="scientific">Nonomuraea angiospora</name>
    <dbReference type="NCBI Taxonomy" id="46172"/>
    <lineage>
        <taxon>Bacteria</taxon>
        <taxon>Bacillati</taxon>
        <taxon>Actinomycetota</taxon>
        <taxon>Actinomycetes</taxon>
        <taxon>Streptosporangiales</taxon>
        <taxon>Streptosporangiaceae</taxon>
        <taxon>Nonomuraea</taxon>
    </lineage>
</organism>
<protein>
    <submittedName>
        <fullName evidence="1">Uncharacterized protein</fullName>
    </submittedName>
</protein>
<reference evidence="1 2" key="1">
    <citation type="submission" date="2020-10" db="EMBL/GenBank/DDBJ databases">
        <title>Sequencing the genomes of 1000 actinobacteria strains.</title>
        <authorList>
            <person name="Klenk H.-P."/>
        </authorList>
    </citation>
    <scope>NUCLEOTIDE SEQUENCE [LARGE SCALE GENOMIC DNA]</scope>
    <source>
        <strain evidence="1 2">DSM 43173</strain>
    </source>
</reference>